<organism evidence="1 2">
    <name type="scientific">Suttonella ornithocola</name>
    <dbReference type="NCBI Taxonomy" id="279832"/>
    <lineage>
        <taxon>Bacteria</taxon>
        <taxon>Pseudomonadati</taxon>
        <taxon>Pseudomonadota</taxon>
        <taxon>Gammaproteobacteria</taxon>
        <taxon>Cardiobacteriales</taxon>
        <taxon>Cardiobacteriaceae</taxon>
        <taxon>Suttonella</taxon>
    </lineage>
</organism>
<name>A0A380MTU3_9GAMM</name>
<evidence type="ECO:0000313" key="2">
    <source>
        <dbReference type="Proteomes" id="UP000254601"/>
    </source>
</evidence>
<evidence type="ECO:0000313" key="1">
    <source>
        <dbReference type="EMBL" id="SUO95614.1"/>
    </source>
</evidence>
<reference evidence="1 2" key="1">
    <citation type="submission" date="2018-06" db="EMBL/GenBank/DDBJ databases">
        <authorList>
            <consortium name="Pathogen Informatics"/>
            <person name="Doyle S."/>
        </authorList>
    </citation>
    <scope>NUCLEOTIDE SEQUENCE [LARGE SCALE GENOMIC DNA]</scope>
    <source>
        <strain evidence="1 2">NCTC13337</strain>
    </source>
</reference>
<gene>
    <name evidence="1" type="ORF">NCTC13337_01496</name>
</gene>
<dbReference type="RefSeq" id="WP_072576379.1">
    <property type="nucleotide sequence ID" value="NZ_LWHB01000067.1"/>
</dbReference>
<protein>
    <submittedName>
        <fullName evidence="1">Uncharacterized protein conserved in bacteria</fullName>
    </submittedName>
</protein>
<dbReference type="AlphaFoldDB" id="A0A380MTU3"/>
<sequence length="230" mass="25944">MTHLSIGDVTTYLDNTYQDYLANPKQITDIIKNHIQALKDHQQMEAPSTELFFPLLVTEDWLSQAQAQLTEIPEYQANQALIELPLVAPNGLKTVGIFDYPSSIAYATEKLTEQFKTIDEAIDAGINNLYDYINQNGINTAQIENYPIYQLQLNGIFDSALWFIIDQLIPVISTELTLENTLIAIPARDTFLIAQKEDAEAMAFLQTYVQNIFENATHPISPTLYKAPSI</sequence>
<accession>A0A380MTU3</accession>
<proteinExistence type="predicted"/>
<dbReference type="Proteomes" id="UP000254601">
    <property type="component" value="Unassembled WGS sequence"/>
</dbReference>
<dbReference type="EMBL" id="UHIC01000001">
    <property type="protein sequence ID" value="SUO95614.1"/>
    <property type="molecule type" value="Genomic_DNA"/>
</dbReference>
<keyword evidence="2" id="KW-1185">Reference proteome</keyword>